<dbReference type="PANTHER" id="PTHR42059">
    <property type="entry name" value="TNT DOMAIN-CONTAINING PROTEIN"/>
    <property type="match status" value="1"/>
</dbReference>
<keyword evidence="5" id="KW-1185">Reference proteome</keyword>
<dbReference type="PANTHER" id="PTHR42059:SF1">
    <property type="entry name" value="TNT DOMAIN-CONTAINING PROTEIN"/>
    <property type="match status" value="1"/>
</dbReference>
<organism evidence="4 5">
    <name type="scientific">Streptomyces hygroscopicus</name>
    <dbReference type="NCBI Taxonomy" id="1912"/>
    <lineage>
        <taxon>Bacteria</taxon>
        <taxon>Bacillati</taxon>
        <taxon>Actinomycetota</taxon>
        <taxon>Actinomycetes</taxon>
        <taxon>Kitasatosporales</taxon>
        <taxon>Streptomycetaceae</taxon>
        <taxon>Streptomyces</taxon>
        <taxon>Streptomyces violaceusniger group</taxon>
    </lineage>
</organism>
<protein>
    <recommendedName>
        <fullName evidence="3">TNT domain-containing protein</fullName>
    </recommendedName>
</protein>
<evidence type="ECO:0000313" key="4">
    <source>
        <dbReference type="EMBL" id="GHJ30067.1"/>
    </source>
</evidence>
<feature type="compositionally biased region" description="Low complexity" evidence="1">
    <location>
        <begin position="44"/>
        <end position="54"/>
    </location>
</feature>
<gene>
    <name evidence="4" type="ORF">TPA0910_45000</name>
</gene>
<dbReference type="Proteomes" id="UP001054854">
    <property type="component" value="Unassembled WGS sequence"/>
</dbReference>
<feature type="signal peptide" evidence="2">
    <location>
        <begin position="1"/>
        <end position="25"/>
    </location>
</feature>
<evidence type="ECO:0000313" key="5">
    <source>
        <dbReference type="Proteomes" id="UP001054854"/>
    </source>
</evidence>
<keyword evidence="2" id="KW-0732">Signal</keyword>
<evidence type="ECO:0000256" key="1">
    <source>
        <dbReference type="SAM" id="MobiDB-lite"/>
    </source>
</evidence>
<dbReference type="EMBL" id="BNEK01000005">
    <property type="protein sequence ID" value="GHJ30067.1"/>
    <property type="molecule type" value="Genomic_DNA"/>
</dbReference>
<reference evidence="4" key="1">
    <citation type="submission" date="2024-05" db="EMBL/GenBank/DDBJ databases">
        <title>Whole genome shotgun sequence of Streptomyces hygroscopicus NBRC 113678.</title>
        <authorList>
            <person name="Komaki H."/>
            <person name="Tamura T."/>
        </authorList>
    </citation>
    <scope>NUCLEOTIDE SEQUENCE</scope>
    <source>
        <strain evidence="4">N11-34</strain>
    </source>
</reference>
<sequence length="251" mass="26692">MRVLRHLLVVLGSLLLLCGGGPAVAQPVTDLAAGLAPVAALEPAAAPSSAPRPEGGADGEGKGHPPCPTTDRIGGTSTAPNPPRERYYQGDWRLGPAQLPRGGAIGRMLEGYERLDHFPSASAFLACYWDEATNGWWFPYPDGWTLLNGTPLHTTIRLKAGQRVDLFGSGFGHFLAPAGTPYAERALPPSNLDTYDPAYPHGYHLYEVTQPFLVEAGPIRPWFGQPGGGIQYLTGPSIPQLVAAGNLRPLN</sequence>
<feature type="region of interest" description="Disordered" evidence="1">
    <location>
        <begin position="44"/>
        <end position="92"/>
    </location>
</feature>
<dbReference type="InterPro" id="IPR053024">
    <property type="entry name" value="Fungal_surface_NADase"/>
</dbReference>
<evidence type="ECO:0000256" key="2">
    <source>
        <dbReference type="SAM" id="SignalP"/>
    </source>
</evidence>
<name>A0ABQ3U385_STRHY</name>
<proteinExistence type="predicted"/>
<dbReference type="RefSeq" id="WP_236257974.1">
    <property type="nucleotide sequence ID" value="NZ_BNEK01000005.1"/>
</dbReference>
<dbReference type="InterPro" id="IPR025331">
    <property type="entry name" value="TNT"/>
</dbReference>
<accession>A0ABQ3U385</accession>
<comment type="caution">
    <text evidence="4">The sequence shown here is derived from an EMBL/GenBank/DDBJ whole genome shotgun (WGS) entry which is preliminary data.</text>
</comment>
<evidence type="ECO:0000259" key="3">
    <source>
        <dbReference type="Pfam" id="PF14021"/>
    </source>
</evidence>
<feature type="domain" description="TNT" evidence="3">
    <location>
        <begin position="158"/>
        <end position="248"/>
    </location>
</feature>
<dbReference type="Pfam" id="PF14021">
    <property type="entry name" value="TNT"/>
    <property type="match status" value="1"/>
</dbReference>
<feature type="chain" id="PRO_5046497531" description="TNT domain-containing protein" evidence="2">
    <location>
        <begin position="26"/>
        <end position="251"/>
    </location>
</feature>